<dbReference type="OrthoDB" id="9776488at2"/>
<feature type="binding site" evidence="7">
    <location>
        <position position="143"/>
    </location>
    <ligand>
        <name>substrate</name>
    </ligand>
</feature>
<keyword evidence="3 5" id="KW-0378">Hydrolase</keyword>
<dbReference type="Pfam" id="PF01979">
    <property type="entry name" value="Amidohydro_1"/>
    <property type="match status" value="1"/>
</dbReference>
<evidence type="ECO:0000256" key="3">
    <source>
        <dbReference type="ARBA" id="ARBA00022801"/>
    </source>
</evidence>
<comment type="similarity">
    <text evidence="1 5">Belongs to the metallo-dependent hydrolases superfamily. NagA family.</text>
</comment>
<dbReference type="SUPFAM" id="SSF51556">
    <property type="entry name" value="Metallo-dependent hydrolases"/>
    <property type="match status" value="1"/>
</dbReference>
<dbReference type="PIRSF" id="PIRSF038994">
    <property type="entry name" value="NagA"/>
    <property type="match status" value="1"/>
</dbReference>
<dbReference type="GO" id="GO:0008448">
    <property type="term" value="F:N-acetylglucosamine-6-phosphate deacetylase activity"/>
    <property type="evidence" value="ECO:0007669"/>
    <property type="project" value="InterPro"/>
</dbReference>
<dbReference type="AlphaFoldDB" id="A0A169RFU2"/>
<dbReference type="EMBL" id="AP014809">
    <property type="protein sequence ID" value="BAU93302.1"/>
    <property type="molecule type" value="Genomic_DNA"/>
</dbReference>
<name>A0A169RFU2_9HYPH</name>
<feature type="binding site" evidence="7">
    <location>
        <position position="253"/>
    </location>
    <ligand>
        <name>substrate</name>
    </ligand>
</feature>
<dbReference type="NCBIfam" id="TIGR00221">
    <property type="entry name" value="nagA"/>
    <property type="match status" value="1"/>
</dbReference>
<evidence type="ECO:0000256" key="6">
    <source>
        <dbReference type="PIRSR" id="PIRSR038994-1"/>
    </source>
</evidence>
<feature type="binding site" evidence="7">
    <location>
        <position position="229"/>
    </location>
    <ligand>
        <name>substrate</name>
    </ligand>
</feature>
<dbReference type="InterPro" id="IPR032466">
    <property type="entry name" value="Metal_Hydrolase"/>
</dbReference>
<feature type="binding site" evidence="8">
    <location>
        <position position="197"/>
    </location>
    <ligand>
        <name>Zn(2+)</name>
        <dbReference type="ChEBI" id="CHEBI:29105"/>
    </ligand>
</feature>
<feature type="domain" description="Amidohydrolase-related" evidence="9">
    <location>
        <begin position="54"/>
        <end position="382"/>
    </location>
</feature>
<dbReference type="SUPFAM" id="SSF51338">
    <property type="entry name" value="Composite domain of metallo-dependent hydrolases"/>
    <property type="match status" value="1"/>
</dbReference>
<keyword evidence="2 8" id="KW-0479">Metal-binding</keyword>
<dbReference type="GO" id="GO:0006046">
    <property type="term" value="P:N-acetylglucosamine catabolic process"/>
    <property type="evidence" value="ECO:0007669"/>
    <property type="project" value="TreeGrafter"/>
</dbReference>
<organism evidence="10 11">
    <name type="scientific">Methylorubrum populi</name>
    <dbReference type="NCBI Taxonomy" id="223967"/>
    <lineage>
        <taxon>Bacteria</taxon>
        <taxon>Pseudomonadati</taxon>
        <taxon>Pseudomonadota</taxon>
        <taxon>Alphaproteobacteria</taxon>
        <taxon>Hyphomicrobiales</taxon>
        <taxon>Methylobacteriaceae</taxon>
        <taxon>Methylorubrum</taxon>
    </lineage>
</organism>
<feature type="binding site" evidence="7">
    <location>
        <begin position="221"/>
        <end position="222"/>
    </location>
    <ligand>
        <name>substrate</name>
    </ligand>
</feature>
<gene>
    <name evidence="10" type="ORF">MPPM_4697</name>
</gene>
<accession>A0A169RFU2</accession>
<evidence type="ECO:0000313" key="10">
    <source>
        <dbReference type="EMBL" id="BAU93302.1"/>
    </source>
</evidence>
<evidence type="ECO:0000256" key="5">
    <source>
        <dbReference type="PIRNR" id="PIRNR038994"/>
    </source>
</evidence>
<evidence type="ECO:0000259" key="9">
    <source>
        <dbReference type="Pfam" id="PF01979"/>
    </source>
</evidence>
<dbReference type="Gene3D" id="2.30.40.10">
    <property type="entry name" value="Urease, subunit C, domain 1"/>
    <property type="match status" value="1"/>
</dbReference>
<evidence type="ECO:0000256" key="7">
    <source>
        <dbReference type="PIRSR" id="PIRSR038994-2"/>
    </source>
</evidence>
<dbReference type="PANTHER" id="PTHR11113">
    <property type="entry name" value="N-ACETYLGLUCOSAMINE-6-PHOSPHATE DEACETYLASE"/>
    <property type="match status" value="1"/>
</dbReference>
<comment type="cofactor">
    <cofactor evidence="8">
        <name>a divalent metal cation</name>
        <dbReference type="ChEBI" id="CHEBI:60240"/>
    </cofactor>
    <text evidence="8">Binds 1 divalent metal cation per subunit.</text>
</comment>
<dbReference type="PANTHER" id="PTHR11113:SF14">
    <property type="entry name" value="N-ACETYLGLUCOSAMINE-6-PHOSPHATE DEACETYLASE"/>
    <property type="match status" value="1"/>
</dbReference>
<evidence type="ECO:0000313" key="11">
    <source>
        <dbReference type="Proteomes" id="UP000218288"/>
    </source>
</evidence>
<feature type="binding site" evidence="8">
    <location>
        <position position="132"/>
    </location>
    <ligand>
        <name>Zn(2+)</name>
        <dbReference type="ChEBI" id="CHEBI:29105"/>
    </ligand>
</feature>
<dbReference type="GO" id="GO:0046872">
    <property type="term" value="F:metal ion binding"/>
    <property type="evidence" value="ECO:0007669"/>
    <property type="project" value="UniProtKB-KW"/>
</dbReference>
<evidence type="ECO:0000256" key="1">
    <source>
        <dbReference type="ARBA" id="ARBA00010716"/>
    </source>
</evidence>
<dbReference type="Gene3D" id="3.20.20.140">
    <property type="entry name" value="Metal-dependent hydrolases"/>
    <property type="match status" value="1"/>
</dbReference>
<evidence type="ECO:0000256" key="8">
    <source>
        <dbReference type="PIRSR" id="PIRSR038994-3"/>
    </source>
</evidence>
<dbReference type="InterPro" id="IPR003764">
    <property type="entry name" value="GlcNAc_6-P_deAcase"/>
</dbReference>
<dbReference type="Proteomes" id="UP000218288">
    <property type="component" value="Chromosome"/>
</dbReference>
<feature type="binding site" evidence="8">
    <location>
        <position position="218"/>
    </location>
    <ligand>
        <name>Zn(2+)</name>
        <dbReference type="ChEBI" id="CHEBI:29105"/>
    </ligand>
</feature>
<evidence type="ECO:0000256" key="4">
    <source>
        <dbReference type="ARBA" id="ARBA00023277"/>
    </source>
</evidence>
<dbReference type="InterPro" id="IPR006680">
    <property type="entry name" value="Amidohydro-rel"/>
</dbReference>
<feature type="binding site" evidence="7">
    <location>
        <begin position="311"/>
        <end position="313"/>
    </location>
    <ligand>
        <name>substrate</name>
    </ligand>
</feature>
<reference evidence="10 11" key="1">
    <citation type="journal article" date="2016" name="Genome Announc.">
        <title>Complete Genome Sequence of Methylobacterium populi P-1M, Isolated from Pink-Pigmented Household Biofilm.</title>
        <authorList>
            <person name="Morohoshi T."/>
            <person name="Ikeda T."/>
        </authorList>
    </citation>
    <scope>NUCLEOTIDE SEQUENCE [LARGE SCALE GENOMIC DNA]</scope>
    <source>
        <strain evidence="10 11">P-1M</strain>
    </source>
</reference>
<feature type="active site" description="Proton donor/acceptor" evidence="6">
    <location>
        <position position="276"/>
    </location>
</feature>
<protein>
    <submittedName>
        <fullName evidence="10">N-acetylglucosamine-6-phosphate deacetylase</fullName>
    </submittedName>
</protein>
<keyword evidence="4 5" id="KW-0119">Carbohydrate metabolism</keyword>
<sequence>MRSQDHQALAAERVFDGERMMRDRVVVLREGRIADVATDPPAGLPLVRLPAGAILAPGFIDLQVNGGGGVLLNDDSSVAGIARIAAAHRRGGTTALLPTLITDTRPAIRAAIEGVAAAIAAGVPGILGIHLEGPFLSPQRIGIHDPGRLAGFGPGDAELLTGLGPRGITLVTLAPERVPAGAVADLVARGARVCAGHTADAGPAIRAAMAEGLTGFTHLFNAMSQIGPRETGAVGVALSEAATFAGIIADGHHVGDDQLRLALRLKGHDRLMLVSDAMPPVGDTRADASFTLFGRRILLTGDRLTGEDGTLAGAAITMAEAVRHMSTRGGASLDEALAMASSTPARFLGLDARLGRITPGSAADLVALSTDLSVLGTWIAGEQAP</sequence>
<evidence type="ECO:0000256" key="2">
    <source>
        <dbReference type="ARBA" id="ARBA00022723"/>
    </source>
</evidence>
<proteinExistence type="inferred from homology"/>
<dbReference type="InterPro" id="IPR011059">
    <property type="entry name" value="Metal-dep_hydrolase_composite"/>
</dbReference>